<keyword evidence="2" id="KW-0812">Transmembrane</keyword>
<protein>
    <submittedName>
        <fullName evidence="3">Uncharacterized protein</fullName>
    </submittedName>
</protein>
<proteinExistence type="inferred from homology"/>
<evidence type="ECO:0000313" key="4">
    <source>
        <dbReference type="Proteomes" id="UP000436088"/>
    </source>
</evidence>
<dbReference type="Pfam" id="PF01554">
    <property type="entry name" value="MatE"/>
    <property type="match status" value="1"/>
</dbReference>
<name>A0A6A3D2I0_HIBSY</name>
<sequence length="365" mass="40256">MGSPLNAEARAQILFAVPMATLVWSSLLIQLLPIRGSLALVGLSGALEILCGQGFGARMYKMLGIYLQASCIISFVFSIIISVLWFFTEPILVLLDQDPEISRTAALYIKTRVSNELGAAKPNRAKHAMAVTLKLSILLALVVILTLASLYHIWAGFFPERHSIIKKFAEMTPFLIVSIVIDAIQDTLFYNSVHILVTIMTLSANLGTFYFIGMPIAILVGFKFKLYVPMVLSNVFYFLITMISVMFSGHLGEVELAASTLADSWATVTVVLTLAFGHDIWAAFFSDSHSIIKKFAKMTPLPLVSIAIQGVFSGVVRGCGTRSHDLKVKNLRGTLIWGHFTLLACPLRFYLDSSLDYTLRDYGWG</sequence>
<keyword evidence="4" id="KW-1185">Reference proteome</keyword>
<accession>A0A6A3D2I0</accession>
<organism evidence="3 4">
    <name type="scientific">Hibiscus syriacus</name>
    <name type="common">Rose of Sharon</name>
    <dbReference type="NCBI Taxonomy" id="106335"/>
    <lineage>
        <taxon>Eukaryota</taxon>
        <taxon>Viridiplantae</taxon>
        <taxon>Streptophyta</taxon>
        <taxon>Embryophyta</taxon>
        <taxon>Tracheophyta</taxon>
        <taxon>Spermatophyta</taxon>
        <taxon>Magnoliopsida</taxon>
        <taxon>eudicotyledons</taxon>
        <taxon>Gunneridae</taxon>
        <taxon>Pentapetalae</taxon>
        <taxon>rosids</taxon>
        <taxon>malvids</taxon>
        <taxon>Malvales</taxon>
        <taxon>Malvaceae</taxon>
        <taxon>Malvoideae</taxon>
        <taxon>Hibiscus</taxon>
    </lineage>
</organism>
<evidence type="ECO:0000256" key="2">
    <source>
        <dbReference type="SAM" id="Phobius"/>
    </source>
</evidence>
<evidence type="ECO:0000313" key="3">
    <source>
        <dbReference type="EMBL" id="KAE8733621.1"/>
    </source>
</evidence>
<keyword evidence="2" id="KW-0472">Membrane</keyword>
<dbReference type="AlphaFoldDB" id="A0A6A3D2I0"/>
<feature type="transmembrane region" description="Helical" evidence="2">
    <location>
        <begin position="63"/>
        <end position="87"/>
    </location>
</feature>
<dbReference type="GO" id="GO:0042910">
    <property type="term" value="F:xenobiotic transmembrane transporter activity"/>
    <property type="evidence" value="ECO:0007669"/>
    <property type="project" value="InterPro"/>
</dbReference>
<dbReference type="PANTHER" id="PTHR11206">
    <property type="entry name" value="MULTIDRUG RESISTANCE PROTEIN"/>
    <property type="match status" value="1"/>
</dbReference>
<dbReference type="Proteomes" id="UP000436088">
    <property type="component" value="Unassembled WGS sequence"/>
</dbReference>
<feature type="transmembrane region" description="Helical" evidence="2">
    <location>
        <begin position="137"/>
        <end position="159"/>
    </location>
</feature>
<keyword evidence="2" id="KW-1133">Transmembrane helix</keyword>
<feature type="transmembrane region" description="Helical" evidence="2">
    <location>
        <begin position="195"/>
        <end position="222"/>
    </location>
</feature>
<feature type="transmembrane region" description="Helical" evidence="2">
    <location>
        <begin position="264"/>
        <end position="286"/>
    </location>
</feature>
<gene>
    <name evidence="3" type="ORF">F3Y22_tig00001120pilonHSYRG00290</name>
</gene>
<dbReference type="EMBL" id="VEPZ02000094">
    <property type="protein sequence ID" value="KAE8733621.1"/>
    <property type="molecule type" value="Genomic_DNA"/>
</dbReference>
<comment type="caution">
    <text evidence="3">The sequence shown here is derived from an EMBL/GenBank/DDBJ whole genome shotgun (WGS) entry which is preliminary data.</text>
</comment>
<reference evidence="3" key="1">
    <citation type="submission" date="2019-09" db="EMBL/GenBank/DDBJ databases">
        <title>Draft genome information of white flower Hibiscus syriacus.</title>
        <authorList>
            <person name="Kim Y.-M."/>
        </authorList>
    </citation>
    <scope>NUCLEOTIDE SEQUENCE [LARGE SCALE GENOMIC DNA]</scope>
    <source>
        <strain evidence="3">YM2019G1</strain>
    </source>
</reference>
<feature type="transmembrane region" description="Helical" evidence="2">
    <location>
        <begin position="234"/>
        <end position="252"/>
    </location>
</feature>
<dbReference type="GO" id="GO:0015297">
    <property type="term" value="F:antiporter activity"/>
    <property type="evidence" value="ECO:0007669"/>
    <property type="project" value="InterPro"/>
</dbReference>
<comment type="similarity">
    <text evidence="1">Belongs to the multi antimicrobial extrusion (MATE) (TC 2.A.66.1) family.</text>
</comment>
<dbReference type="GO" id="GO:0016020">
    <property type="term" value="C:membrane"/>
    <property type="evidence" value="ECO:0007669"/>
    <property type="project" value="InterPro"/>
</dbReference>
<feature type="transmembrane region" description="Helical" evidence="2">
    <location>
        <begin position="12"/>
        <end position="32"/>
    </location>
</feature>
<dbReference type="InterPro" id="IPR002528">
    <property type="entry name" value="MATE_fam"/>
</dbReference>
<evidence type="ECO:0000256" key="1">
    <source>
        <dbReference type="ARBA" id="ARBA00010199"/>
    </source>
</evidence>